<dbReference type="AlphaFoldDB" id="C1DGC6"/>
<dbReference type="EMBL" id="CP001157">
    <property type="protein sequence ID" value="ACO78437.1"/>
    <property type="molecule type" value="Genomic_DNA"/>
</dbReference>
<organism evidence="2 3">
    <name type="scientific">Azotobacter vinelandii (strain DJ / ATCC BAA-1303)</name>
    <dbReference type="NCBI Taxonomy" id="322710"/>
    <lineage>
        <taxon>Bacteria</taxon>
        <taxon>Pseudomonadati</taxon>
        <taxon>Pseudomonadota</taxon>
        <taxon>Gammaproteobacteria</taxon>
        <taxon>Pseudomonadales</taxon>
        <taxon>Pseudomonadaceae</taxon>
        <taxon>Azotobacter</taxon>
    </lineage>
</organism>
<protein>
    <submittedName>
        <fullName evidence="2">Uncharacterized protein</fullName>
    </submittedName>
</protein>
<gene>
    <name evidence="2" type="ordered locus">Avin_22460</name>
</gene>
<proteinExistence type="predicted"/>
<feature type="compositionally biased region" description="Gly residues" evidence="1">
    <location>
        <begin position="54"/>
        <end position="65"/>
    </location>
</feature>
<keyword evidence="3" id="KW-1185">Reference proteome</keyword>
<evidence type="ECO:0000313" key="2">
    <source>
        <dbReference type="EMBL" id="ACO78437.1"/>
    </source>
</evidence>
<dbReference type="Proteomes" id="UP000002424">
    <property type="component" value="Chromosome"/>
</dbReference>
<feature type="compositionally biased region" description="Pro residues" evidence="1">
    <location>
        <begin position="66"/>
        <end position="75"/>
    </location>
</feature>
<evidence type="ECO:0000313" key="3">
    <source>
        <dbReference type="Proteomes" id="UP000002424"/>
    </source>
</evidence>
<feature type="region of interest" description="Disordered" evidence="1">
    <location>
        <begin position="35"/>
        <end position="82"/>
    </location>
</feature>
<name>C1DGC6_AZOVD</name>
<evidence type="ECO:0000256" key="1">
    <source>
        <dbReference type="SAM" id="MobiDB-lite"/>
    </source>
</evidence>
<accession>C1DGC6</accession>
<dbReference type="KEGG" id="avn:Avin_22460"/>
<sequence length="82" mass="8243">MGASLQRGFGSIFHYCWPGDRTDVRAASKAAATGKRGYRSLPVLSGRSEPPGLGLDGSGGSGDPGLPGPPLPSLRPPARAAG</sequence>
<dbReference type="EnsemblBacteria" id="ACO78437">
    <property type="protein sequence ID" value="ACO78437"/>
    <property type="gene ID" value="Avin_22460"/>
</dbReference>
<dbReference type="HOGENOM" id="CLU_2551065_0_0_6"/>
<reference evidence="2 3" key="1">
    <citation type="journal article" date="2009" name="J. Bacteriol.">
        <title>Genome sequence of Azotobacter vinelandii, an obligate aerobe specialized to support diverse anaerobic metabolic processes.</title>
        <authorList>
            <person name="Setubal J.C."/>
            <person name="dos Santos P."/>
            <person name="Goldman B.S."/>
            <person name="Ertesvag H."/>
            <person name="Espin G."/>
            <person name="Rubio L.M."/>
            <person name="Valla S."/>
            <person name="Almeida N.F."/>
            <person name="Balasubramanian D."/>
            <person name="Cromes L."/>
            <person name="Curatti L."/>
            <person name="Du Z."/>
            <person name="Godsy E."/>
            <person name="Goodner B."/>
            <person name="Hellner-Burris K."/>
            <person name="Hernandez J.A."/>
            <person name="Houmiel K."/>
            <person name="Imperial J."/>
            <person name="Kennedy C."/>
            <person name="Larson T.J."/>
            <person name="Latreille P."/>
            <person name="Ligon L.S."/>
            <person name="Lu J."/>
            <person name="Maerk M."/>
            <person name="Miller N.M."/>
            <person name="Norton S."/>
            <person name="O'Carroll I.P."/>
            <person name="Paulsen I."/>
            <person name="Raulfs E.C."/>
            <person name="Roemer R."/>
            <person name="Rosser J."/>
            <person name="Segura D."/>
            <person name="Slater S."/>
            <person name="Stricklin S.L."/>
            <person name="Studholme D.J."/>
            <person name="Sun J."/>
            <person name="Viana C.J."/>
            <person name="Wallin E."/>
            <person name="Wang B."/>
            <person name="Wheeler C."/>
            <person name="Zhu H."/>
            <person name="Dean D.R."/>
            <person name="Dixon R."/>
            <person name="Wood D."/>
        </authorList>
    </citation>
    <scope>NUCLEOTIDE SEQUENCE [LARGE SCALE GENOMIC DNA]</scope>
    <source>
        <strain evidence="3">DJ / ATCC BAA-1303</strain>
    </source>
</reference>